<dbReference type="GO" id="GO:0005524">
    <property type="term" value="F:ATP binding"/>
    <property type="evidence" value="ECO:0007669"/>
    <property type="project" value="UniProtKB-KW"/>
</dbReference>
<dbReference type="Pfam" id="PF05970">
    <property type="entry name" value="PIF1"/>
    <property type="match status" value="1"/>
</dbReference>
<accession>A0A9W3CHA9</accession>
<dbReference type="OrthoDB" id="1097095at2759"/>
<name>A0A9W3CHA9_RAPSA</name>
<dbReference type="InterPro" id="IPR027417">
    <property type="entry name" value="P-loop_NTPase"/>
</dbReference>
<keyword evidence="1" id="KW-0347">Helicase</keyword>
<dbReference type="GO" id="GO:0006281">
    <property type="term" value="P:DNA repair"/>
    <property type="evidence" value="ECO:0007669"/>
    <property type="project" value="UniProtKB-KW"/>
</dbReference>
<keyword evidence="1" id="KW-0067">ATP-binding</keyword>
<comment type="similarity">
    <text evidence="1">Belongs to the helicase family.</text>
</comment>
<dbReference type="CDD" id="cd18809">
    <property type="entry name" value="SF1_C_RecD"/>
    <property type="match status" value="1"/>
</dbReference>
<feature type="domain" description="DNA helicase Pif1-like DEAD-box helicase" evidence="2">
    <location>
        <begin position="814"/>
        <end position="1031"/>
    </location>
</feature>
<dbReference type="FunFam" id="3.40.50.300:FF:002884">
    <property type="entry name" value="ATP-dependent DNA helicase"/>
    <property type="match status" value="1"/>
</dbReference>
<organism evidence="5 6">
    <name type="scientific">Raphanus sativus</name>
    <name type="common">Radish</name>
    <name type="synonym">Raphanus raphanistrum var. sativus</name>
    <dbReference type="NCBI Taxonomy" id="3726"/>
    <lineage>
        <taxon>Eukaryota</taxon>
        <taxon>Viridiplantae</taxon>
        <taxon>Streptophyta</taxon>
        <taxon>Embryophyta</taxon>
        <taxon>Tracheophyta</taxon>
        <taxon>Spermatophyta</taxon>
        <taxon>Magnoliopsida</taxon>
        <taxon>eudicotyledons</taxon>
        <taxon>Gunneridae</taxon>
        <taxon>Pentapetalae</taxon>
        <taxon>rosids</taxon>
        <taxon>malvids</taxon>
        <taxon>Brassicales</taxon>
        <taxon>Brassicaceae</taxon>
        <taxon>Brassiceae</taxon>
        <taxon>Raphanus</taxon>
    </lineage>
</organism>
<proteinExistence type="inferred from homology"/>
<keyword evidence="1" id="KW-0378">Hydrolase</keyword>
<evidence type="ECO:0000259" key="2">
    <source>
        <dbReference type="Pfam" id="PF05970"/>
    </source>
</evidence>
<comment type="catalytic activity">
    <reaction evidence="1">
        <text>ATP + H2O = ADP + phosphate + H(+)</text>
        <dbReference type="Rhea" id="RHEA:13065"/>
        <dbReference type="ChEBI" id="CHEBI:15377"/>
        <dbReference type="ChEBI" id="CHEBI:15378"/>
        <dbReference type="ChEBI" id="CHEBI:30616"/>
        <dbReference type="ChEBI" id="CHEBI:43474"/>
        <dbReference type="ChEBI" id="CHEBI:456216"/>
        <dbReference type="EC" id="5.6.2.3"/>
    </reaction>
</comment>
<dbReference type="InterPro" id="IPR010285">
    <property type="entry name" value="DNA_helicase_pif1-like_DEAD"/>
</dbReference>
<comment type="cofactor">
    <cofactor evidence="1">
        <name>Mg(2+)</name>
        <dbReference type="ChEBI" id="CHEBI:18420"/>
    </cofactor>
</comment>
<dbReference type="KEGG" id="rsz:108825030"/>
<dbReference type="EC" id="5.6.2.3" evidence="1"/>
<reference evidence="5" key="1">
    <citation type="journal article" date="2019" name="Database">
        <title>The radish genome database (RadishGD): an integrated information resource for radish genomics.</title>
        <authorList>
            <person name="Yu H.J."/>
            <person name="Baek S."/>
            <person name="Lee Y.J."/>
            <person name="Cho A."/>
            <person name="Mun J.H."/>
        </authorList>
    </citation>
    <scope>NUCLEOTIDE SEQUENCE [LARGE SCALE GENOMIC DNA]</scope>
    <source>
        <strain evidence="5">cv. WK10039</strain>
    </source>
</reference>
<dbReference type="Pfam" id="PF21530">
    <property type="entry name" value="Pif1_2B_dom"/>
    <property type="match status" value="1"/>
</dbReference>
<evidence type="ECO:0000259" key="4">
    <source>
        <dbReference type="Pfam" id="PF21530"/>
    </source>
</evidence>
<sequence>MLPGPNKNPAFLQLYIHDTANEISNRVAAYGSTGSTEKIKRQIVEILKNMLDANNCYVGAFRSARERLEVAGAGRPMRLVLASGRSTDGRTYNLPTENDVAALIPGDFEKSMENRNIILESSTGKLQRISELHPAYLPLQYPLLFPFGEDGFRLGIDIGFLDKKGRKRKTITMREFFAFRIQERFGESPIILMSGRLFQQFLVDAYTMIESNRLRYIWLNQKNLRCEHYDKIVDAVGKGKGDLSEQGKRIYIPSSFRGGKRYMMQHYLDAMATCKYYGYPDFFITITCNPKWPEITRYLQKHDLKTEDRPDICCRVFKMKLDNLVDYLMTGTVLGAINSVMYTIEFQKRGLPHAHMVVFLKPESKLPTGDDIDRFISAEIPDKDTEPYLHEIVSDLMVHGPCGAANKKNVCMQEGRCTKFFPKSNSNITKIDDGGYPIYRRREDNRVIRKKNFDCDNRYIVPYNSNLLKRYRAHINVEWCNQTRSIKYLFKYINKGSDYVRASVESEDGKEEVEDEVKKYFSCRYIFACESTWRILAYPTQYRSTPVTKLSFHLPGQQFLVYNEDDPIEEVISKCSISQSKFLAWMEANRKYPEARDLTYADFPTKFVWVLKTKEWRPRDRGFAIGRITYVPPSYVQAYYLRVLLNIVKGPRSFEEIRTVKGIVYPSFRDACYALGLLDDDKEYIEAIKEASLWGSGKFLRRLFAVMLLSNSVAMPINVWEATWNILTEDILIRRKRKAKNPNFTLSSDQLKNIGLAKIEKYLRKNNNSLSNFENAPVLDEEAIDKDKNHLILVEKSYDREKLKELHTKLMSTVTDEQKGVYETIITAVESGVGGMFFLYGFGGTGKTFLWSLLGAALRSKGLIVLNVASSGIASLLLQGGRTAHSRFGIPIAVNECTTCNFSAGSHQAELIKEASLIIWDEAPMMSKHCFETLDRTMRDILKCDKAFGGKVVVLGGDFRQILPIIVNGGREETVLSSITSSYLWPSCKVLELTKNMRLTRDVHGDQSREIEAFSKWILDIGNGKINEPNSGEVEIDIPDDLLITQCENPVEEIVKDVYGISFPDERNPKFFQGRAILSPRNMDVDIINDYMLSQLPGDEETYLSSDSIDTSDTSKIDEMVYTQEYLNSIKVSGLPNHELKLKIGTPIMLLRNIDPIGGLCNGTRLLVTQMAKHVIQAKLITGNNVGEKVLIPRMFVSPPEARFPFRMRRRQFPVAVAFAMTINKSQGQTLQRVGLFLPKPVFSHGQLYVAVSRVTSRDELRILITDEKGIPQKKTLNVVYKEIFQSVELSD</sequence>
<dbReference type="Proteomes" id="UP000504610">
    <property type="component" value="Chromosome 9"/>
</dbReference>
<keyword evidence="5" id="KW-1185">Reference proteome</keyword>
<dbReference type="Gene3D" id="3.40.50.300">
    <property type="entry name" value="P-loop containing nucleotide triphosphate hydrolases"/>
    <property type="match status" value="1"/>
</dbReference>
<dbReference type="GO" id="GO:0006310">
    <property type="term" value="P:DNA recombination"/>
    <property type="evidence" value="ECO:0007669"/>
    <property type="project" value="UniProtKB-KW"/>
</dbReference>
<dbReference type="GO" id="GO:0016787">
    <property type="term" value="F:hydrolase activity"/>
    <property type="evidence" value="ECO:0007669"/>
    <property type="project" value="UniProtKB-KW"/>
</dbReference>
<dbReference type="InterPro" id="IPR025476">
    <property type="entry name" value="Helitron_helicase-like"/>
</dbReference>
<dbReference type="RefSeq" id="XP_056850885.1">
    <property type="nucleotide sequence ID" value="XM_056994905.1"/>
</dbReference>
<keyword evidence="1" id="KW-0547">Nucleotide-binding</keyword>
<keyword evidence="1" id="KW-0234">DNA repair</keyword>
<evidence type="ECO:0000256" key="1">
    <source>
        <dbReference type="RuleBase" id="RU363044"/>
    </source>
</evidence>
<evidence type="ECO:0000313" key="6">
    <source>
        <dbReference type="RefSeq" id="XP_056850885.1"/>
    </source>
</evidence>
<reference evidence="6" key="2">
    <citation type="submission" date="2025-08" db="UniProtKB">
        <authorList>
            <consortium name="RefSeq"/>
        </authorList>
    </citation>
    <scope>IDENTIFICATION</scope>
    <source>
        <tissue evidence="6">Leaf</tissue>
    </source>
</reference>
<dbReference type="PANTHER" id="PTHR10492:SF101">
    <property type="entry name" value="ATP-DEPENDENT DNA HELICASE"/>
    <property type="match status" value="1"/>
</dbReference>
<gene>
    <name evidence="6" type="primary">LOC108825030</name>
</gene>
<feature type="domain" description="DNA helicase Pif1-like 2B" evidence="4">
    <location>
        <begin position="1125"/>
        <end position="1171"/>
    </location>
</feature>
<protein>
    <recommendedName>
        <fullName evidence="1">ATP-dependent DNA helicase</fullName>
        <ecNumber evidence="1">5.6.2.3</ecNumber>
    </recommendedName>
</protein>
<evidence type="ECO:0000259" key="3">
    <source>
        <dbReference type="Pfam" id="PF14214"/>
    </source>
</evidence>
<keyword evidence="1" id="KW-0233">DNA recombination</keyword>
<dbReference type="GO" id="GO:0000723">
    <property type="term" value="P:telomere maintenance"/>
    <property type="evidence" value="ECO:0007669"/>
    <property type="project" value="InterPro"/>
</dbReference>
<dbReference type="GO" id="GO:0043139">
    <property type="term" value="F:5'-3' DNA helicase activity"/>
    <property type="evidence" value="ECO:0007669"/>
    <property type="project" value="UniProtKB-EC"/>
</dbReference>
<dbReference type="InterPro" id="IPR049163">
    <property type="entry name" value="Pif1-like_2B_dom"/>
</dbReference>
<evidence type="ECO:0000313" key="5">
    <source>
        <dbReference type="Proteomes" id="UP000504610"/>
    </source>
</evidence>
<keyword evidence="1" id="KW-0227">DNA damage</keyword>
<dbReference type="PANTHER" id="PTHR10492">
    <property type="match status" value="1"/>
</dbReference>
<dbReference type="SUPFAM" id="SSF52540">
    <property type="entry name" value="P-loop containing nucleoside triphosphate hydrolases"/>
    <property type="match status" value="2"/>
</dbReference>
<feature type="domain" description="Helitron helicase-like" evidence="3">
    <location>
        <begin position="176"/>
        <end position="358"/>
    </location>
</feature>
<dbReference type="Pfam" id="PF14214">
    <property type="entry name" value="Helitron_like_N"/>
    <property type="match status" value="1"/>
</dbReference>
<dbReference type="GeneID" id="108825030"/>